<evidence type="ECO:0000313" key="6">
    <source>
        <dbReference type="Proteomes" id="UP000076502"/>
    </source>
</evidence>
<feature type="domain" description="RING-type" evidence="4">
    <location>
        <begin position="207"/>
        <end position="244"/>
    </location>
</feature>
<proteinExistence type="predicted"/>
<dbReference type="PANTHER" id="PTHR12616:SF8">
    <property type="entry name" value="VACUOLAR PROTEIN SORTING-ASSOCIATED PROTEIN 8 HOMOLOG"/>
    <property type="match status" value="1"/>
</dbReference>
<dbReference type="InterPro" id="IPR045111">
    <property type="entry name" value="Vps41/Vps8"/>
</dbReference>
<organism evidence="5 6">
    <name type="scientific">Dufourea novaeangliae</name>
    <name type="common">Sweat bee</name>
    <dbReference type="NCBI Taxonomy" id="178035"/>
    <lineage>
        <taxon>Eukaryota</taxon>
        <taxon>Metazoa</taxon>
        <taxon>Ecdysozoa</taxon>
        <taxon>Arthropoda</taxon>
        <taxon>Hexapoda</taxon>
        <taxon>Insecta</taxon>
        <taxon>Pterygota</taxon>
        <taxon>Neoptera</taxon>
        <taxon>Endopterygota</taxon>
        <taxon>Hymenoptera</taxon>
        <taxon>Apocrita</taxon>
        <taxon>Aculeata</taxon>
        <taxon>Apoidea</taxon>
        <taxon>Anthophila</taxon>
        <taxon>Halictidae</taxon>
        <taxon>Rophitinae</taxon>
        <taxon>Dufourea</taxon>
    </lineage>
</organism>
<dbReference type="STRING" id="178035.A0A154NYK1"/>
<name>A0A154NYK1_DUFNO</name>
<reference evidence="5 6" key="1">
    <citation type="submission" date="2015-07" db="EMBL/GenBank/DDBJ databases">
        <title>The genome of Dufourea novaeangliae.</title>
        <authorList>
            <person name="Pan H."/>
            <person name="Kapheim K."/>
        </authorList>
    </citation>
    <scope>NUCLEOTIDE SEQUENCE [LARGE SCALE GENOMIC DNA]</scope>
    <source>
        <strain evidence="5">0120121106</strain>
        <tissue evidence="5">Whole body</tissue>
    </source>
</reference>
<dbReference type="GO" id="GO:0005770">
    <property type="term" value="C:late endosome"/>
    <property type="evidence" value="ECO:0007669"/>
    <property type="project" value="TreeGrafter"/>
</dbReference>
<keyword evidence="1 3" id="KW-0479">Metal-binding</keyword>
<dbReference type="SUPFAM" id="SSF57850">
    <property type="entry name" value="RING/U-box"/>
    <property type="match status" value="1"/>
</dbReference>
<dbReference type="InterPro" id="IPR001841">
    <property type="entry name" value="Znf_RING"/>
</dbReference>
<dbReference type="GO" id="GO:0008270">
    <property type="term" value="F:zinc ion binding"/>
    <property type="evidence" value="ECO:0007669"/>
    <property type="project" value="UniProtKB-KW"/>
</dbReference>
<dbReference type="Proteomes" id="UP000076502">
    <property type="component" value="Unassembled WGS sequence"/>
</dbReference>
<dbReference type="PANTHER" id="PTHR12616">
    <property type="entry name" value="VACUOLAR PROTEIN SORTING VPS41"/>
    <property type="match status" value="1"/>
</dbReference>
<keyword evidence="2" id="KW-0862">Zinc</keyword>
<sequence length="297" mass="33161">MCELQPENVVGHIQGIHGCRLNEALKIVQKANHKDAEAVMLEKLGNYQDAFDILLNEFQNNLKLYCQNKISENESVQNTIQLAGLCKRSAGNLDWMPLVETILRTHSNSNDEKVEKLSGKLLRIVLEFLSGTTALSTVLEQILKHPLATSGTIGDIRQLLSGVLTHSRYEQTLVETTARLVSLELHEALKNSLRDAGRACASISLICPICRHLLSQCTDYIVVFSCGHGFHSECLGEPRSCYKCLNSKGWAPIVTNITHLTKSFHEHKQILPPEFMRNKDLSLRLAPPTLPDLEGIF</sequence>
<protein>
    <submittedName>
        <fullName evidence="5">Vacuolar protein sorting-associated protein 8 like protein</fullName>
    </submittedName>
</protein>
<evidence type="ECO:0000256" key="1">
    <source>
        <dbReference type="ARBA" id="ARBA00022771"/>
    </source>
</evidence>
<keyword evidence="6" id="KW-1185">Reference proteome</keyword>
<dbReference type="PROSITE" id="PS50089">
    <property type="entry name" value="ZF_RING_2"/>
    <property type="match status" value="1"/>
</dbReference>
<dbReference type="GO" id="GO:0034058">
    <property type="term" value="P:endosomal vesicle fusion"/>
    <property type="evidence" value="ECO:0007669"/>
    <property type="project" value="TreeGrafter"/>
</dbReference>
<dbReference type="AlphaFoldDB" id="A0A154NYK1"/>
<accession>A0A154NYK1</accession>
<dbReference type="GO" id="GO:0030897">
    <property type="term" value="C:HOPS complex"/>
    <property type="evidence" value="ECO:0007669"/>
    <property type="project" value="TreeGrafter"/>
</dbReference>
<evidence type="ECO:0000259" key="4">
    <source>
        <dbReference type="PROSITE" id="PS50089"/>
    </source>
</evidence>
<gene>
    <name evidence="5" type="ORF">WN55_00718</name>
</gene>
<dbReference type="GO" id="GO:0006623">
    <property type="term" value="P:protein targeting to vacuole"/>
    <property type="evidence" value="ECO:0007669"/>
    <property type="project" value="InterPro"/>
</dbReference>
<evidence type="ECO:0000256" key="3">
    <source>
        <dbReference type="PROSITE-ProRule" id="PRU00175"/>
    </source>
</evidence>
<dbReference type="SMART" id="SM00184">
    <property type="entry name" value="RING"/>
    <property type="match status" value="1"/>
</dbReference>
<evidence type="ECO:0000313" key="5">
    <source>
        <dbReference type="EMBL" id="KZC04642.1"/>
    </source>
</evidence>
<keyword evidence="1 3" id="KW-0863">Zinc-finger</keyword>
<dbReference type="Pfam" id="PF23413">
    <property type="entry name" value="zf_RING_Vps8_fungal"/>
    <property type="match status" value="1"/>
</dbReference>
<dbReference type="EMBL" id="KQ434782">
    <property type="protein sequence ID" value="KZC04642.1"/>
    <property type="molecule type" value="Genomic_DNA"/>
</dbReference>
<dbReference type="OrthoDB" id="289913at2759"/>
<evidence type="ECO:0000256" key="2">
    <source>
        <dbReference type="ARBA" id="ARBA00022833"/>
    </source>
</evidence>